<protein>
    <submittedName>
        <fullName evidence="1">Uncharacterized protein</fullName>
    </submittedName>
</protein>
<sequence length="164" mass="18764">MIKKSSFEYLPINRGRINSPFFLSLVELNLSNTFEVDMGPRRAYVRNNMKPEVPQVPVDPLEKQERLNEKCREAKKVMIGDGDFSYLRSGRDGHSKFWERFSGKGFSNTPTSKFNKDMVSNAKPQGGNGGRYFMNICTSVARNMMENVWLVWMVALVLGKVATR</sequence>
<evidence type="ECO:0000313" key="1">
    <source>
        <dbReference type="EMBL" id="WMV57915.1"/>
    </source>
</evidence>
<organism evidence="1 2">
    <name type="scientific">Solanum verrucosum</name>
    <dbReference type="NCBI Taxonomy" id="315347"/>
    <lineage>
        <taxon>Eukaryota</taxon>
        <taxon>Viridiplantae</taxon>
        <taxon>Streptophyta</taxon>
        <taxon>Embryophyta</taxon>
        <taxon>Tracheophyta</taxon>
        <taxon>Spermatophyta</taxon>
        <taxon>Magnoliopsida</taxon>
        <taxon>eudicotyledons</taxon>
        <taxon>Gunneridae</taxon>
        <taxon>Pentapetalae</taxon>
        <taxon>asterids</taxon>
        <taxon>lamiids</taxon>
        <taxon>Solanales</taxon>
        <taxon>Solanaceae</taxon>
        <taxon>Solanoideae</taxon>
        <taxon>Solaneae</taxon>
        <taxon>Solanum</taxon>
    </lineage>
</organism>
<dbReference type="Proteomes" id="UP001234989">
    <property type="component" value="Chromosome 12"/>
</dbReference>
<reference evidence="1" key="1">
    <citation type="submission" date="2023-08" db="EMBL/GenBank/DDBJ databases">
        <title>A de novo genome assembly of Solanum verrucosum Schlechtendal, a Mexican diploid species geographically isolated from the other diploid A-genome species in potato relatives.</title>
        <authorList>
            <person name="Hosaka K."/>
        </authorList>
    </citation>
    <scope>NUCLEOTIDE SEQUENCE</scope>
    <source>
        <tissue evidence="1">Young leaves</tissue>
    </source>
</reference>
<keyword evidence="2" id="KW-1185">Reference proteome</keyword>
<evidence type="ECO:0000313" key="2">
    <source>
        <dbReference type="Proteomes" id="UP001234989"/>
    </source>
</evidence>
<accession>A0AAF0V4V6</accession>
<dbReference type="EMBL" id="CP133623">
    <property type="protein sequence ID" value="WMV57915.1"/>
    <property type="molecule type" value="Genomic_DNA"/>
</dbReference>
<proteinExistence type="predicted"/>
<gene>
    <name evidence="1" type="ORF">MTR67_051300</name>
</gene>
<name>A0AAF0V4V6_SOLVR</name>
<dbReference type="AlphaFoldDB" id="A0AAF0V4V6"/>